<protein>
    <submittedName>
        <fullName evidence="1">Uncharacterized protein</fullName>
    </submittedName>
</protein>
<organism evidence="1 2">
    <name type="scientific">Lasiodiplodia mahajangana</name>
    <dbReference type="NCBI Taxonomy" id="1108764"/>
    <lineage>
        <taxon>Eukaryota</taxon>
        <taxon>Fungi</taxon>
        <taxon>Dikarya</taxon>
        <taxon>Ascomycota</taxon>
        <taxon>Pezizomycotina</taxon>
        <taxon>Dothideomycetes</taxon>
        <taxon>Dothideomycetes incertae sedis</taxon>
        <taxon>Botryosphaeriales</taxon>
        <taxon>Botryosphaeriaceae</taxon>
        <taxon>Lasiodiplodia</taxon>
    </lineage>
</organism>
<dbReference type="EMBL" id="JAPUUL010000814">
    <property type="protein sequence ID" value="KAJ8129267.1"/>
    <property type="molecule type" value="Genomic_DNA"/>
</dbReference>
<evidence type="ECO:0000313" key="2">
    <source>
        <dbReference type="Proteomes" id="UP001153332"/>
    </source>
</evidence>
<sequence length="654" mass="74353">MAATDPPIRAIKPTDPVCFYCSRQKDAVDPWEFQILDIGRLKAGAKLNCQTCDLRHRAVSCYYSDPNQRVIFQAESKRLTVDRRRFFELFKLADSDSDAFPTIQTGYALSSSTASEETMLTIKRWINDCRVTHALCRSDNPSQGYMPKRILHLGNGEIVLIEDVRPQMYACLSHCWGPSQSPIKTLSTTIDGFKKGIPWESLSKTFQDSVDICRRLGICYIWIDSLCIIQDSDEDWAEESAKMAEIYANAFLTIAATKSRDGTGGCYSERDPIHVANGTVYEGSVYIRGQMPRFGGPVGSNTAEGWPLLQRGWVYQEMSLSKRVLHFGSQEVIWQCRTHRRSESGSNDSDHAQVTFGNGEAPSEMKHNDAWDDGSPNDHPWYDIVHDYSGLGLSFEKDKLPALAAISQESAKQRTADDRFLAGLWRNSLLLDMLWETYPQSSANGPTRKPVNCNAPSWSWASVTSRVKWFMFKNYMFPHYPLDCINLEAVHVEHMGSPYLGRYSRCELIFQGPLISTTSEALEGTIFMKYTGEENEAYQTDGVMAVHQFTPDYTFDLDEPVYGPATSTKFILPLMIQHGGHHLVVGLVLRPMEDVIDVYERIGLANLVYVKRGPPMDYRPESSQEWDYHPWRPITRQWINNYLASLPRKNIIIR</sequence>
<accession>A0ACC2JPR4</accession>
<evidence type="ECO:0000313" key="1">
    <source>
        <dbReference type="EMBL" id="KAJ8129267.1"/>
    </source>
</evidence>
<proteinExistence type="predicted"/>
<comment type="caution">
    <text evidence="1">The sequence shown here is derived from an EMBL/GenBank/DDBJ whole genome shotgun (WGS) entry which is preliminary data.</text>
</comment>
<gene>
    <name evidence="1" type="ORF">O1611_g4365</name>
</gene>
<dbReference type="Proteomes" id="UP001153332">
    <property type="component" value="Unassembled WGS sequence"/>
</dbReference>
<name>A0ACC2JPR4_9PEZI</name>
<reference evidence="1" key="1">
    <citation type="submission" date="2022-12" db="EMBL/GenBank/DDBJ databases">
        <title>Genome Sequence of Lasiodiplodia mahajangana.</title>
        <authorList>
            <person name="Buettner E."/>
        </authorList>
    </citation>
    <scope>NUCLEOTIDE SEQUENCE</scope>
    <source>
        <strain evidence="1">VT137</strain>
    </source>
</reference>
<keyword evidence="2" id="KW-1185">Reference proteome</keyword>